<feature type="compositionally biased region" description="Pro residues" evidence="1">
    <location>
        <begin position="1"/>
        <end position="14"/>
    </location>
</feature>
<dbReference type="EMBL" id="GBEZ01015259">
    <property type="protein sequence ID" value="JAC70889.1"/>
    <property type="molecule type" value="Transcribed_RNA"/>
</dbReference>
<feature type="non-terminal residue" evidence="3">
    <location>
        <position position="1"/>
    </location>
</feature>
<sequence>RRPGPGAAPAPGPRADPGLVGALVEMGFGPRPAEAALERAGNDIDSAVHLLLSTSGEEADEEALGGEEDSRRDGSGARPAAARATQAGRAQSGPSLGDGESSRGAEAPGPEDSRPVDNPLQVLTSSLGIPQDDAVMEMVQNPIIRAALENPRIVEAFGTLIENPAAIMRYAHDSEIGPVIRELDRYMRRLESEADDSDIVGSS</sequence>
<protein>
    <recommendedName>
        <fullName evidence="2">UBA domain-containing protein</fullName>
    </recommendedName>
</protein>
<dbReference type="PANTHER" id="PTHR46738">
    <property type="entry name" value="UBIQUITIN-ASSOCIATED DOMAIN-CONTAINING PROTEIN 1"/>
    <property type="match status" value="1"/>
</dbReference>
<feature type="domain" description="UBA" evidence="2">
    <location>
        <begin position="14"/>
        <end position="54"/>
    </location>
</feature>
<dbReference type="Gene3D" id="1.10.8.10">
    <property type="entry name" value="DNA helicase RuvA subunit, C-terminal domain"/>
    <property type="match status" value="1"/>
</dbReference>
<dbReference type="GO" id="GO:0000151">
    <property type="term" value="C:ubiquitin ligase complex"/>
    <property type="evidence" value="ECO:0007669"/>
    <property type="project" value="TreeGrafter"/>
</dbReference>
<evidence type="ECO:0000256" key="1">
    <source>
        <dbReference type="SAM" id="MobiDB-lite"/>
    </source>
</evidence>
<feature type="compositionally biased region" description="Low complexity" evidence="1">
    <location>
        <begin position="76"/>
        <end position="93"/>
    </location>
</feature>
<reference evidence="3" key="1">
    <citation type="submission" date="2014-05" db="EMBL/GenBank/DDBJ databases">
        <title>The transcriptome of the halophilic microalga Tetraselmis sp. GSL018 isolated from the Great Salt Lake, Utah.</title>
        <authorList>
            <person name="Jinkerson R.E."/>
            <person name="D'Adamo S."/>
            <person name="Posewitz M.C."/>
        </authorList>
    </citation>
    <scope>NUCLEOTIDE SEQUENCE</scope>
    <source>
        <strain evidence="3">GSL018</strain>
    </source>
</reference>
<proteinExistence type="predicted"/>
<organism evidence="3">
    <name type="scientific">Tetraselmis sp. GSL018</name>
    <dbReference type="NCBI Taxonomy" id="582737"/>
    <lineage>
        <taxon>Eukaryota</taxon>
        <taxon>Viridiplantae</taxon>
        <taxon>Chlorophyta</taxon>
        <taxon>core chlorophytes</taxon>
        <taxon>Chlorodendrophyceae</taxon>
        <taxon>Chlorodendrales</taxon>
        <taxon>Chlorodendraceae</taxon>
        <taxon>Tetraselmis</taxon>
    </lineage>
</organism>
<dbReference type="SMART" id="SM00165">
    <property type="entry name" value="UBA"/>
    <property type="match status" value="1"/>
</dbReference>
<feature type="region of interest" description="Disordered" evidence="1">
    <location>
        <begin position="1"/>
        <end position="20"/>
    </location>
</feature>
<dbReference type="AlphaFoldDB" id="A0A061RJE0"/>
<evidence type="ECO:0000259" key="2">
    <source>
        <dbReference type="PROSITE" id="PS50030"/>
    </source>
</evidence>
<feature type="compositionally biased region" description="Acidic residues" evidence="1">
    <location>
        <begin position="57"/>
        <end position="67"/>
    </location>
</feature>
<dbReference type="SUPFAM" id="SSF46934">
    <property type="entry name" value="UBA-like"/>
    <property type="match status" value="1"/>
</dbReference>
<dbReference type="SMART" id="SM00727">
    <property type="entry name" value="STI1"/>
    <property type="match status" value="1"/>
</dbReference>
<dbReference type="InterPro" id="IPR052476">
    <property type="entry name" value="UBAC1"/>
</dbReference>
<dbReference type="PANTHER" id="PTHR46738:SF1">
    <property type="entry name" value="UBIQUITIN-ASSOCIATED DOMAIN-CONTAINING PROTEIN 1"/>
    <property type="match status" value="1"/>
</dbReference>
<dbReference type="InterPro" id="IPR009060">
    <property type="entry name" value="UBA-like_sf"/>
</dbReference>
<dbReference type="PROSITE" id="PS50030">
    <property type="entry name" value="UBA"/>
    <property type="match status" value="1"/>
</dbReference>
<name>A0A061RJE0_9CHLO</name>
<dbReference type="InterPro" id="IPR006636">
    <property type="entry name" value="STI1_HS-bd"/>
</dbReference>
<accession>A0A061RJE0</accession>
<dbReference type="Gene3D" id="1.10.260.100">
    <property type="match status" value="1"/>
</dbReference>
<gene>
    <name evidence="3" type="ORF">TSPGSL018_3154</name>
</gene>
<feature type="region of interest" description="Disordered" evidence="1">
    <location>
        <begin position="48"/>
        <end position="120"/>
    </location>
</feature>
<evidence type="ECO:0000313" key="3">
    <source>
        <dbReference type="EMBL" id="JAC70889.1"/>
    </source>
</evidence>
<dbReference type="InterPro" id="IPR015940">
    <property type="entry name" value="UBA"/>
</dbReference>